<evidence type="ECO:0000313" key="3">
    <source>
        <dbReference type="Proteomes" id="UP001558613"/>
    </source>
</evidence>
<dbReference type="Proteomes" id="UP001558613">
    <property type="component" value="Unassembled WGS sequence"/>
</dbReference>
<proteinExistence type="predicted"/>
<protein>
    <submittedName>
        <fullName evidence="2">Uncharacterized protein</fullName>
    </submittedName>
</protein>
<sequence>MWDGQVEVFIGGGFGRGRTLGRRPTNRVQGGDDGGRSQGVDRRDPEQEEPEIKSSGEISHINICIDSKETTKRQRCPGNIQSSTQLLSDGA</sequence>
<evidence type="ECO:0000256" key="1">
    <source>
        <dbReference type="SAM" id="MobiDB-lite"/>
    </source>
</evidence>
<organism evidence="2 3">
    <name type="scientific">Cirrhinus molitorella</name>
    <name type="common">mud carp</name>
    <dbReference type="NCBI Taxonomy" id="172907"/>
    <lineage>
        <taxon>Eukaryota</taxon>
        <taxon>Metazoa</taxon>
        <taxon>Chordata</taxon>
        <taxon>Craniata</taxon>
        <taxon>Vertebrata</taxon>
        <taxon>Euteleostomi</taxon>
        <taxon>Actinopterygii</taxon>
        <taxon>Neopterygii</taxon>
        <taxon>Teleostei</taxon>
        <taxon>Ostariophysi</taxon>
        <taxon>Cypriniformes</taxon>
        <taxon>Cyprinidae</taxon>
        <taxon>Labeoninae</taxon>
        <taxon>Labeonini</taxon>
        <taxon>Cirrhinus</taxon>
    </lineage>
</organism>
<feature type="compositionally biased region" description="Polar residues" evidence="1">
    <location>
        <begin position="79"/>
        <end position="91"/>
    </location>
</feature>
<dbReference type="EMBL" id="JAYMGO010000018">
    <property type="protein sequence ID" value="KAL1256797.1"/>
    <property type="molecule type" value="Genomic_DNA"/>
</dbReference>
<keyword evidence="3" id="KW-1185">Reference proteome</keyword>
<name>A0ABR3LYX1_9TELE</name>
<feature type="region of interest" description="Disordered" evidence="1">
    <location>
        <begin position="11"/>
        <end position="91"/>
    </location>
</feature>
<evidence type="ECO:0000313" key="2">
    <source>
        <dbReference type="EMBL" id="KAL1256797.1"/>
    </source>
</evidence>
<gene>
    <name evidence="2" type="ORF">QQF64_012342</name>
</gene>
<comment type="caution">
    <text evidence="2">The sequence shown here is derived from an EMBL/GenBank/DDBJ whole genome shotgun (WGS) entry which is preliminary data.</text>
</comment>
<feature type="compositionally biased region" description="Basic and acidic residues" evidence="1">
    <location>
        <begin position="33"/>
        <end position="54"/>
    </location>
</feature>
<reference evidence="2 3" key="1">
    <citation type="submission" date="2023-09" db="EMBL/GenBank/DDBJ databases">
        <authorList>
            <person name="Wang M."/>
        </authorList>
    </citation>
    <scope>NUCLEOTIDE SEQUENCE [LARGE SCALE GENOMIC DNA]</scope>
    <source>
        <strain evidence="2">GT-2023</strain>
        <tissue evidence="2">Liver</tissue>
    </source>
</reference>
<accession>A0ABR3LYX1</accession>